<protein>
    <submittedName>
        <fullName evidence="2">Putative autoregulator biosynthesis enzyme</fullName>
    </submittedName>
</protein>
<reference evidence="2 3" key="1">
    <citation type="submission" date="2013-01" db="EMBL/GenBank/DDBJ databases">
        <title>Whole genome shotgun sequence of Gordonia soli NBRC 108243.</title>
        <authorList>
            <person name="Isaki-Nakamura S."/>
            <person name="Hosoyama A."/>
            <person name="Tsuchikane K."/>
            <person name="Ando Y."/>
            <person name="Baba S."/>
            <person name="Ohji S."/>
            <person name="Hamada M."/>
            <person name="Tamura T."/>
            <person name="Yamazoe A."/>
            <person name="Yamazaki S."/>
            <person name="Fujita N."/>
        </authorList>
    </citation>
    <scope>NUCLEOTIDE SEQUENCE [LARGE SCALE GENOMIC DNA]</scope>
    <source>
        <strain evidence="2 3">NBRC 108243</strain>
    </source>
</reference>
<dbReference type="SUPFAM" id="SSF51735">
    <property type="entry name" value="NAD(P)-binding Rossmann-fold domains"/>
    <property type="match status" value="1"/>
</dbReference>
<dbReference type="Pfam" id="PF01370">
    <property type="entry name" value="Epimerase"/>
    <property type="match status" value="1"/>
</dbReference>
<dbReference type="OrthoDB" id="3174087at2"/>
<evidence type="ECO:0000313" key="3">
    <source>
        <dbReference type="Proteomes" id="UP000011666"/>
    </source>
</evidence>
<proteinExistence type="predicted"/>
<dbReference type="InterPro" id="IPR036291">
    <property type="entry name" value="NAD(P)-bd_dom_sf"/>
</dbReference>
<organism evidence="2 3">
    <name type="scientific">Gordonia soli NBRC 108243</name>
    <dbReference type="NCBI Taxonomy" id="1223545"/>
    <lineage>
        <taxon>Bacteria</taxon>
        <taxon>Bacillati</taxon>
        <taxon>Actinomycetota</taxon>
        <taxon>Actinomycetes</taxon>
        <taxon>Mycobacteriales</taxon>
        <taxon>Gordoniaceae</taxon>
        <taxon>Gordonia</taxon>
    </lineage>
</organism>
<dbReference type="AlphaFoldDB" id="M0QG75"/>
<dbReference type="PANTHER" id="PTHR48079:SF6">
    <property type="entry name" value="NAD(P)-BINDING DOMAIN-CONTAINING PROTEIN-RELATED"/>
    <property type="match status" value="1"/>
</dbReference>
<dbReference type="Gene3D" id="3.40.50.720">
    <property type="entry name" value="NAD(P)-binding Rossmann-like Domain"/>
    <property type="match status" value="1"/>
</dbReference>
<evidence type="ECO:0000259" key="1">
    <source>
        <dbReference type="Pfam" id="PF01370"/>
    </source>
</evidence>
<comment type="caution">
    <text evidence="2">The sequence shown here is derived from an EMBL/GenBank/DDBJ whole genome shotgun (WGS) entry which is preliminary data.</text>
</comment>
<dbReference type="InterPro" id="IPR001509">
    <property type="entry name" value="Epimerase_deHydtase"/>
</dbReference>
<keyword evidence="3" id="KW-1185">Reference proteome</keyword>
<dbReference type="GO" id="GO:0005737">
    <property type="term" value="C:cytoplasm"/>
    <property type="evidence" value="ECO:0007669"/>
    <property type="project" value="TreeGrafter"/>
</dbReference>
<accession>M0QG75</accession>
<dbReference type="InterPro" id="IPR051783">
    <property type="entry name" value="NAD(P)-dependent_oxidoreduct"/>
</dbReference>
<dbReference type="STRING" id="1223545.GS4_08_00280"/>
<feature type="domain" description="NAD-dependent epimerase/dehydratase" evidence="1">
    <location>
        <begin position="5"/>
        <end position="211"/>
    </location>
</feature>
<dbReference type="Proteomes" id="UP000011666">
    <property type="component" value="Unassembled WGS sequence"/>
</dbReference>
<sequence length="301" mass="32012">MRLGLTGATGFVGSEVHRQALRRGWEIVALTRSDSHPESVGSTPTTLVRGDLTDPDGCRGVFRDVDAILHCANAIQGEPDHLAAVNITGTQTVIGEFEGSSRVRSLGVISTAAVYDDRSHRQMREVDGIEAPSSTRSHTRLVADRMIRAAGGFALRPHFVVGPGDTHVLPTAAALARHLAPGAVHSFIDVRDLAEFVVQMTARRVGSGRAFHVSGPNPAGWDAVLGAIGVAGPSIRCDDSHVGEPTARQLSLLNVEHTYDDSSARSLTGFVPSRDPSSPDAAYLRWYRSTLPRSVTPTSGS</sequence>
<dbReference type="RefSeq" id="WP_007618649.1">
    <property type="nucleotide sequence ID" value="NZ_BANX01000008.1"/>
</dbReference>
<dbReference type="GO" id="GO:0004029">
    <property type="term" value="F:aldehyde dehydrogenase (NAD+) activity"/>
    <property type="evidence" value="ECO:0007669"/>
    <property type="project" value="TreeGrafter"/>
</dbReference>
<evidence type="ECO:0000313" key="2">
    <source>
        <dbReference type="EMBL" id="GAC67444.1"/>
    </source>
</evidence>
<name>M0QG75_9ACTN</name>
<gene>
    <name evidence="2" type="ORF">GS4_08_00280</name>
</gene>
<dbReference type="PANTHER" id="PTHR48079">
    <property type="entry name" value="PROTEIN YEEZ"/>
    <property type="match status" value="1"/>
</dbReference>
<dbReference type="EMBL" id="BANX01000008">
    <property type="protein sequence ID" value="GAC67444.1"/>
    <property type="molecule type" value="Genomic_DNA"/>
</dbReference>
<dbReference type="eggNOG" id="COG0451">
    <property type="taxonomic scope" value="Bacteria"/>
</dbReference>